<evidence type="ECO:0000313" key="10">
    <source>
        <dbReference type="EMBL" id="MDG3002976.1"/>
    </source>
</evidence>
<feature type="signal peptide" evidence="6">
    <location>
        <begin position="1"/>
        <end position="32"/>
    </location>
</feature>
<evidence type="ECO:0000259" key="8">
    <source>
        <dbReference type="Pfam" id="PF24961"/>
    </source>
</evidence>
<dbReference type="SUPFAM" id="SSF52096">
    <property type="entry name" value="ClpP/crotonase"/>
    <property type="match status" value="1"/>
</dbReference>
<dbReference type="Pfam" id="PF25145">
    <property type="entry name" value="NfeD1b_N"/>
    <property type="match status" value="1"/>
</dbReference>
<dbReference type="PANTHER" id="PTHR33507">
    <property type="entry name" value="INNER MEMBRANE PROTEIN YBBJ"/>
    <property type="match status" value="1"/>
</dbReference>
<evidence type="ECO:0000256" key="2">
    <source>
        <dbReference type="ARBA" id="ARBA00022692"/>
    </source>
</evidence>
<dbReference type="Gene3D" id="2.40.50.140">
    <property type="entry name" value="Nucleic acid-binding proteins"/>
    <property type="match status" value="1"/>
</dbReference>
<keyword evidence="3 5" id="KW-1133">Transmembrane helix</keyword>
<dbReference type="InterPro" id="IPR056739">
    <property type="entry name" value="NfeD_membrane"/>
</dbReference>
<dbReference type="Pfam" id="PF01957">
    <property type="entry name" value="NfeD"/>
    <property type="match status" value="1"/>
</dbReference>
<comment type="caution">
    <text evidence="10">The sequence shown here is derived from an EMBL/GenBank/DDBJ whole genome shotgun (WGS) entry which is preliminary data.</text>
</comment>
<dbReference type="Gene3D" id="3.90.226.10">
    <property type="entry name" value="2-enoyl-CoA Hydratase, Chain A, domain 1"/>
    <property type="match status" value="1"/>
</dbReference>
<evidence type="ECO:0000259" key="7">
    <source>
        <dbReference type="Pfam" id="PF01957"/>
    </source>
</evidence>
<feature type="domain" description="NfeD1b N-terminal" evidence="9">
    <location>
        <begin position="281"/>
        <end position="424"/>
    </location>
</feature>
<dbReference type="InterPro" id="IPR056738">
    <property type="entry name" value="NfeD1b_N"/>
</dbReference>
<feature type="domain" description="NfeD integral membrane" evidence="8">
    <location>
        <begin position="512"/>
        <end position="632"/>
    </location>
</feature>
<dbReference type="EMBL" id="JARRAG010000001">
    <property type="protein sequence ID" value="MDG3002976.1"/>
    <property type="molecule type" value="Genomic_DNA"/>
</dbReference>
<dbReference type="InterPro" id="IPR012340">
    <property type="entry name" value="NA-bd_OB-fold"/>
</dbReference>
<proteinExistence type="predicted"/>
<evidence type="ECO:0000256" key="3">
    <source>
        <dbReference type="ARBA" id="ARBA00022989"/>
    </source>
</evidence>
<keyword evidence="6" id="KW-0732">Signal</keyword>
<keyword evidence="11" id="KW-1185">Reference proteome</keyword>
<evidence type="ECO:0000256" key="4">
    <source>
        <dbReference type="ARBA" id="ARBA00023136"/>
    </source>
</evidence>
<feature type="transmembrane region" description="Helical" evidence="5">
    <location>
        <begin position="563"/>
        <end position="583"/>
    </location>
</feature>
<feature type="transmembrane region" description="Helical" evidence="5">
    <location>
        <begin position="534"/>
        <end position="551"/>
    </location>
</feature>
<name>A0ABT6F5W8_9BACT</name>
<dbReference type="Proteomes" id="UP001216907">
    <property type="component" value="Unassembled WGS sequence"/>
</dbReference>
<organism evidence="10 11">
    <name type="scientific">Paludisphaera mucosa</name>
    <dbReference type="NCBI Taxonomy" id="3030827"/>
    <lineage>
        <taxon>Bacteria</taxon>
        <taxon>Pseudomonadati</taxon>
        <taxon>Planctomycetota</taxon>
        <taxon>Planctomycetia</taxon>
        <taxon>Isosphaerales</taxon>
        <taxon>Isosphaeraceae</taxon>
        <taxon>Paludisphaera</taxon>
    </lineage>
</organism>
<feature type="transmembrane region" description="Helical" evidence="5">
    <location>
        <begin position="621"/>
        <end position="642"/>
    </location>
</feature>
<feature type="chain" id="PRO_5046076249" evidence="6">
    <location>
        <begin position="33"/>
        <end position="752"/>
    </location>
</feature>
<keyword evidence="2 5" id="KW-0812">Transmembrane</keyword>
<evidence type="ECO:0000256" key="5">
    <source>
        <dbReference type="SAM" id="Phobius"/>
    </source>
</evidence>
<comment type="subcellular location">
    <subcellularLocation>
        <location evidence="1">Membrane</location>
        <topology evidence="1">Multi-pass membrane protein</topology>
    </subcellularLocation>
</comment>
<gene>
    <name evidence="10" type="ORF">PZE19_04295</name>
</gene>
<dbReference type="InterPro" id="IPR029045">
    <property type="entry name" value="ClpP/crotonase-like_dom_sf"/>
</dbReference>
<keyword evidence="4 5" id="KW-0472">Membrane</keyword>
<dbReference type="RefSeq" id="WP_277859335.1">
    <property type="nucleotide sequence ID" value="NZ_JARRAG010000001.1"/>
</dbReference>
<dbReference type="InterPro" id="IPR002810">
    <property type="entry name" value="NfeD-like_C"/>
</dbReference>
<feature type="transmembrane region" description="Helical" evidence="5">
    <location>
        <begin position="590"/>
        <end position="609"/>
    </location>
</feature>
<evidence type="ECO:0000256" key="6">
    <source>
        <dbReference type="SAM" id="SignalP"/>
    </source>
</evidence>
<dbReference type="Pfam" id="PF24961">
    <property type="entry name" value="NfeD_membrane"/>
    <property type="match status" value="1"/>
</dbReference>
<evidence type="ECO:0000313" key="11">
    <source>
        <dbReference type="Proteomes" id="UP001216907"/>
    </source>
</evidence>
<evidence type="ECO:0000256" key="1">
    <source>
        <dbReference type="ARBA" id="ARBA00004141"/>
    </source>
</evidence>
<dbReference type="PANTHER" id="PTHR33507:SF3">
    <property type="entry name" value="INNER MEMBRANE PROTEIN YBBJ"/>
    <property type="match status" value="1"/>
</dbReference>
<evidence type="ECO:0000259" key="9">
    <source>
        <dbReference type="Pfam" id="PF25145"/>
    </source>
</evidence>
<sequence>MIAPVVARQGPPLRICATLLACGLLTAATIRAQGPDAVKDESTPGQFFTIVEPITHETITRVRAATRSLVDKAAGGARGRSPILIFQFLPGDAAPGTSDFGASFDLANYIAKDLGGAKLTVAYVPEPLSGYAVLPAIACTELVMASRATLGPITPENQAFDLAFREPVRFLAVRKTRDPDLILGMLDRDADLRLVRTADKGVHYILAEHLPDFLKANQVVDDRPAWEGGRRGVLTADRAREDGFSKRVAETPADVAHLYRIDGQSTVDDPTLGRLLRPVWIKIEGPIEAAQVSYMGRRIEQARREQANLVFFEFDSPGGLVEAADAVADLIVGIDDMKTVAYVGERALGVSSLLPLACRDIVFKQAGQIGDVRQFITARGRLEPLSEAQLDGLAEKAAFLAGKKGHPEAVARAMIDAEAELVEALDQTTGAARLLLRREADSDRDRFLNVQTRKEPGQPLTITGEDAPGLGLGQVVRDVEELKALYGLQGVTIRVEGPGWVDSLVTLLTDPYVSWMLLFVGLFMMVLELKLPGIGLPAIVSALAFMLFFWSHYLSGTADQLEIILFLMGLMSLAVELFVLPGFGVFGMSGIVLMLASIVMASHTFTWPTQEYEYREMGLTLIQLTLALLGVTAGGVVLAHYFPAIPIFNRLILKPEPWTGVEGVDPTIKPSMEGYESLTFLIGETGRTTSPLRPTGKARFGNMLVDVTADNFYIEPDSLVEVVDVQGTRITVKKWSGPEPESDGELDADATA</sequence>
<protein>
    <submittedName>
        <fullName evidence="10">NfeD family protein</fullName>
    </submittedName>
</protein>
<accession>A0ABT6F5W8</accession>
<feature type="domain" description="NfeD-like C-terminal" evidence="7">
    <location>
        <begin position="681"/>
        <end position="734"/>
    </location>
</feature>
<reference evidence="10 11" key="1">
    <citation type="submission" date="2023-03" db="EMBL/GenBank/DDBJ databases">
        <title>Paludisphaera mucosa sp. nov. a novel planctomycete from northern fen.</title>
        <authorList>
            <person name="Ivanova A."/>
        </authorList>
    </citation>
    <scope>NUCLEOTIDE SEQUENCE [LARGE SCALE GENOMIC DNA]</scope>
    <source>
        <strain evidence="10 11">Pla2</strain>
    </source>
</reference>
<dbReference type="InterPro" id="IPR052165">
    <property type="entry name" value="Membrane_assoc_protease"/>
</dbReference>